<sequence length="97" mass="11054">MASVKLVVLATHCKDAENCLTNMLNHSSHSCARLQLIIVVQRDAYPMVRHVLDATCLRDSSLSVRKGTTVSPLDRWLRHSQVAERLKEYYSFGRAQR</sequence>
<reference evidence="1 2" key="1">
    <citation type="journal article" date="2007" name="Virology">
        <title>Shared and species-specific features among ichnovirus genomes.</title>
        <authorList>
            <person name="Tanaka K."/>
            <person name="Lapointe R."/>
            <person name="Barney W.E."/>
            <person name="Makkay A.M."/>
            <person name="Stoltz D."/>
            <person name="Cusson M."/>
            <person name="Webb B.A."/>
        </authorList>
    </citation>
    <scope>NUCLEOTIDE SEQUENCE [LARGE SCALE GENOMIC DNA]</scope>
</reference>
<dbReference type="Proteomes" id="UP000204242">
    <property type="component" value="Genome"/>
</dbReference>
<dbReference type="EMBL" id="AY597814">
    <property type="protein sequence ID" value="AAT09009.1"/>
    <property type="molecule type" value="Genomic_DNA"/>
</dbReference>
<dbReference type="GeneID" id="5130494"/>
<dbReference type="RefSeq" id="YP_001031237.1">
    <property type="nucleotide sequence ID" value="NC_008955.1"/>
</dbReference>
<organism evidence="1 2">
    <name type="scientific">Ichnoviriform fugitivi</name>
    <dbReference type="NCBI Taxonomy" id="265522"/>
    <lineage>
        <taxon>Viruses</taxon>
        <taxon>Viruses incertae sedis</taxon>
        <taxon>Polydnaviriformidae</taxon>
        <taxon>Ichnoviriform</taxon>
    </lineage>
</organism>
<proteinExistence type="predicted"/>
<accession>Q6PL40</accession>
<protein>
    <submittedName>
        <fullName evidence="1">B8.2</fullName>
    </submittedName>
</protein>
<evidence type="ECO:0000313" key="2">
    <source>
        <dbReference type="Proteomes" id="UP000204242"/>
    </source>
</evidence>
<evidence type="ECO:0000313" key="1">
    <source>
        <dbReference type="EMBL" id="AAT09009.1"/>
    </source>
</evidence>
<name>Q6PL40_9VIRU</name>
<dbReference type="KEGG" id="vg:5130494"/>